<organism evidence="1 2">
    <name type="scientific">Paraburkholderia acidiphila</name>
    <dbReference type="NCBI Taxonomy" id="2571747"/>
    <lineage>
        <taxon>Bacteria</taxon>
        <taxon>Pseudomonadati</taxon>
        <taxon>Pseudomonadota</taxon>
        <taxon>Betaproteobacteria</taxon>
        <taxon>Burkholderiales</taxon>
        <taxon>Burkholderiaceae</taxon>
        <taxon>Paraburkholderia</taxon>
    </lineage>
</organism>
<dbReference type="KEGG" id="pacp:FAZ97_17475"/>
<dbReference type="InterPro" id="IPR019596">
    <property type="entry name" value="Phage_Mu_GpM_tail_tub"/>
</dbReference>
<dbReference type="Proteomes" id="UP000434209">
    <property type="component" value="Chromosome 2"/>
</dbReference>
<dbReference type="RefSeq" id="WP_158759707.1">
    <property type="nucleotide sequence ID" value="NZ_CP046910.1"/>
</dbReference>
<dbReference type="EMBL" id="CP046910">
    <property type="protein sequence ID" value="QGZ56753.1"/>
    <property type="molecule type" value="Genomic_DNA"/>
</dbReference>
<protein>
    <submittedName>
        <fullName evidence="1">Phage tail protein</fullName>
    </submittedName>
</protein>
<name>A0A7Z2JAH9_9BURK</name>
<dbReference type="AlphaFoldDB" id="A0A7Z2JAH9"/>
<sequence>MPSPTGLLAGTASLTVDGTTYMITGDFKYKSASKKRETLAGMDRVHGYKEKPSAPYISFNLRDWGGLVVASVNDWTDVTCVAQLANGKTIIGRDMWSVEEQEVDSEDAKFDVRLEGPDDCVTETTTS</sequence>
<reference evidence="1 2" key="1">
    <citation type="submission" date="2019-12" db="EMBL/GenBank/DDBJ databases">
        <title>Paraburkholderia acidiphila 7Q-K02 sp. nov and Paraburkholderia acidisoli DHF22 sp. nov., two strains isolated from forest soil.</title>
        <authorList>
            <person name="Gao Z."/>
            <person name="Qiu L."/>
        </authorList>
    </citation>
    <scope>NUCLEOTIDE SEQUENCE [LARGE SCALE GENOMIC DNA]</scope>
    <source>
        <strain evidence="1 2">7Q-K02</strain>
    </source>
</reference>
<dbReference type="Pfam" id="PF10618">
    <property type="entry name" value="Tail_tube"/>
    <property type="match status" value="1"/>
</dbReference>
<evidence type="ECO:0000313" key="1">
    <source>
        <dbReference type="EMBL" id="QGZ56753.1"/>
    </source>
</evidence>
<gene>
    <name evidence="1" type="ORF">FAZ97_17475</name>
</gene>
<keyword evidence="2" id="KW-1185">Reference proteome</keyword>
<evidence type="ECO:0000313" key="2">
    <source>
        <dbReference type="Proteomes" id="UP000434209"/>
    </source>
</evidence>
<proteinExistence type="predicted"/>
<dbReference type="OrthoDB" id="5463544at2"/>
<accession>A0A7Z2JAH9</accession>